<evidence type="ECO:0000313" key="8">
    <source>
        <dbReference type="EMBL" id="MST34395.1"/>
    </source>
</evidence>
<dbReference type="PANTHER" id="PTHR21496:SF0">
    <property type="entry name" value="RIESKE DOMAIN-CONTAINING PROTEIN"/>
    <property type="match status" value="1"/>
</dbReference>
<evidence type="ECO:0000256" key="2">
    <source>
        <dbReference type="ARBA" id="ARBA00022723"/>
    </source>
</evidence>
<dbReference type="Proteomes" id="UP000437736">
    <property type="component" value="Unassembled WGS sequence"/>
</dbReference>
<reference evidence="8 9" key="1">
    <citation type="submission" date="2019-11" db="EMBL/GenBank/DDBJ databases">
        <title>Acidiferrimicrobium australis gen. nov., sp. nov., an acidophilic and obligately heterotrophic, member of the Actinobacteria that catalyses dissimilatory oxido- reduction of iron isolated from metal-rich acidic water in Chile.</title>
        <authorList>
            <person name="Gonzalez D."/>
            <person name="Huber K."/>
            <person name="Hedrich S."/>
            <person name="Rojas-Villalobos C."/>
            <person name="Quatrini R."/>
            <person name="Dinamarca M.A."/>
            <person name="Schwarz A."/>
            <person name="Canales C."/>
            <person name="Nancucheo I."/>
        </authorList>
    </citation>
    <scope>NUCLEOTIDE SEQUENCE [LARGE SCALE GENOMIC DNA]</scope>
    <source>
        <strain evidence="8 9">USS-CCA1</strain>
    </source>
</reference>
<sequence length="64" mass="7190">MRLDVGSLQELQEAGYLTTKLGAQPVCVFWHEGRAYGIDDRCPHLGFPLHRGTVESGLVTCHWH</sequence>
<dbReference type="InterPro" id="IPR017941">
    <property type="entry name" value="Rieske_2Fe-2S"/>
</dbReference>
<gene>
    <name evidence="8" type="ORF">GHK86_16915</name>
</gene>
<protein>
    <submittedName>
        <fullName evidence="8">Rieske 2Fe-2S domain-containing protein</fullName>
    </submittedName>
</protein>
<keyword evidence="2" id="KW-0479">Metal-binding</keyword>
<dbReference type="Pfam" id="PF00355">
    <property type="entry name" value="Rieske"/>
    <property type="match status" value="1"/>
</dbReference>
<feature type="domain" description="Rieske" evidence="7">
    <location>
        <begin position="3"/>
        <end position="64"/>
    </location>
</feature>
<comment type="caution">
    <text evidence="8">The sequence shown here is derived from an EMBL/GenBank/DDBJ whole genome shotgun (WGS) entry which is preliminary data.</text>
</comment>
<dbReference type="EMBL" id="WJHE01000980">
    <property type="protein sequence ID" value="MST34395.1"/>
    <property type="molecule type" value="Genomic_DNA"/>
</dbReference>
<dbReference type="InterPro" id="IPR036922">
    <property type="entry name" value="Rieske_2Fe-2S_sf"/>
</dbReference>
<name>A0ABW9QX21_9ACTN</name>
<evidence type="ECO:0000256" key="1">
    <source>
        <dbReference type="ARBA" id="ARBA00022714"/>
    </source>
</evidence>
<evidence type="ECO:0000256" key="4">
    <source>
        <dbReference type="ARBA" id="ARBA00023014"/>
    </source>
</evidence>
<evidence type="ECO:0000313" key="9">
    <source>
        <dbReference type="Proteomes" id="UP000437736"/>
    </source>
</evidence>
<evidence type="ECO:0000259" key="7">
    <source>
        <dbReference type="PROSITE" id="PS51296"/>
    </source>
</evidence>
<evidence type="ECO:0000256" key="6">
    <source>
        <dbReference type="ARBA" id="ARBA00038001"/>
    </source>
</evidence>
<dbReference type="PROSITE" id="PS51296">
    <property type="entry name" value="RIESKE"/>
    <property type="match status" value="1"/>
</dbReference>
<evidence type="ECO:0000256" key="3">
    <source>
        <dbReference type="ARBA" id="ARBA00023004"/>
    </source>
</evidence>
<dbReference type="Gene3D" id="2.102.10.10">
    <property type="entry name" value="Rieske [2Fe-2S] iron-sulphur domain"/>
    <property type="match status" value="1"/>
</dbReference>
<proteinExistence type="inferred from homology"/>
<keyword evidence="9" id="KW-1185">Reference proteome</keyword>
<accession>A0ABW9QX21</accession>
<keyword evidence="4" id="KW-0411">Iron-sulfur</keyword>
<comment type="cofactor">
    <cofactor evidence="5">
        <name>[2Fe-2S] cluster</name>
        <dbReference type="ChEBI" id="CHEBI:190135"/>
    </cofactor>
</comment>
<comment type="similarity">
    <text evidence="6">Belongs to the bacterial ring-hydroxylating dioxygenase ferredoxin component family.</text>
</comment>
<organism evidence="8 9">
    <name type="scientific">Acidiferrimicrobium australe</name>
    <dbReference type="NCBI Taxonomy" id="2664430"/>
    <lineage>
        <taxon>Bacteria</taxon>
        <taxon>Bacillati</taxon>
        <taxon>Actinomycetota</taxon>
        <taxon>Acidimicrobiia</taxon>
        <taxon>Acidimicrobiales</taxon>
        <taxon>Acidimicrobiaceae</taxon>
        <taxon>Acidiferrimicrobium</taxon>
    </lineage>
</organism>
<feature type="non-terminal residue" evidence="8">
    <location>
        <position position="64"/>
    </location>
</feature>
<keyword evidence="3" id="KW-0408">Iron</keyword>
<dbReference type="PANTHER" id="PTHR21496">
    <property type="entry name" value="FERREDOXIN-RELATED"/>
    <property type="match status" value="1"/>
</dbReference>
<keyword evidence="1" id="KW-0001">2Fe-2S</keyword>
<dbReference type="SUPFAM" id="SSF50022">
    <property type="entry name" value="ISP domain"/>
    <property type="match status" value="1"/>
</dbReference>
<evidence type="ECO:0000256" key="5">
    <source>
        <dbReference type="ARBA" id="ARBA00034078"/>
    </source>
</evidence>